<evidence type="ECO:0000313" key="4">
    <source>
        <dbReference type="EMBL" id="XCJ73267.1"/>
    </source>
</evidence>
<name>A0AAU8IY84_9ACTN</name>
<feature type="compositionally biased region" description="Basic and acidic residues" evidence="1">
    <location>
        <begin position="42"/>
        <end position="59"/>
    </location>
</feature>
<dbReference type="Pfam" id="PF03413">
    <property type="entry name" value="PepSY"/>
    <property type="match status" value="2"/>
</dbReference>
<feature type="compositionally biased region" description="Low complexity" evidence="1">
    <location>
        <begin position="28"/>
        <end position="40"/>
    </location>
</feature>
<evidence type="ECO:0000256" key="2">
    <source>
        <dbReference type="SAM" id="SignalP"/>
    </source>
</evidence>
<evidence type="ECO:0000259" key="3">
    <source>
        <dbReference type="Pfam" id="PF03413"/>
    </source>
</evidence>
<dbReference type="InterPro" id="IPR025711">
    <property type="entry name" value="PepSY"/>
</dbReference>
<dbReference type="AlphaFoldDB" id="A0AAU8IY84"/>
<feature type="domain" description="PepSY" evidence="3">
    <location>
        <begin position="140"/>
        <end position="193"/>
    </location>
</feature>
<reference evidence="4" key="1">
    <citation type="submission" date="2024-06" db="EMBL/GenBank/DDBJ databases">
        <title>Streptomyces sp. strain HUAS MG91 genome sequences.</title>
        <authorList>
            <person name="Mo P."/>
        </authorList>
    </citation>
    <scope>NUCLEOTIDE SEQUENCE</scope>
    <source>
        <strain evidence="4">HUAS MG91</strain>
    </source>
</reference>
<proteinExistence type="predicted"/>
<gene>
    <name evidence="4" type="ORF">ABII15_26350</name>
</gene>
<feature type="domain" description="PepSY" evidence="3">
    <location>
        <begin position="62"/>
        <end position="118"/>
    </location>
</feature>
<keyword evidence="2" id="KW-0732">Signal</keyword>
<feature type="region of interest" description="Disordered" evidence="1">
    <location>
        <begin position="173"/>
        <end position="208"/>
    </location>
</feature>
<sequence>MKRRTTVISAIAAVALIGGGTATAVALSDDSGSGAAAKSSVRIKDDNVSDARENADEAKGARITAEEAIAAALKHTPGVAAEADLDSDDGRLVWDVDVIGSARHHVEIDPGTGKVLGSHVEKDDDDDPARVAAGLKNAPVSASDAARAAAAKGTVTSVDADDDARSVTAWEVETTSADGTQHDWHVDLRSGAVTVDHRGGDDDHGDDD</sequence>
<feature type="signal peptide" evidence="2">
    <location>
        <begin position="1"/>
        <end position="24"/>
    </location>
</feature>
<dbReference type="RefSeq" id="WP_353944754.1">
    <property type="nucleotide sequence ID" value="NZ_CP159534.1"/>
</dbReference>
<feature type="region of interest" description="Disordered" evidence="1">
    <location>
        <begin position="28"/>
        <end position="59"/>
    </location>
</feature>
<protein>
    <submittedName>
        <fullName evidence="4">PepSY domain-containing protein</fullName>
    </submittedName>
</protein>
<dbReference type="KEGG" id="stac:ABII15_26350"/>
<accession>A0AAU8IY84</accession>
<feature type="chain" id="PRO_5043862955" evidence="2">
    <location>
        <begin position="25"/>
        <end position="208"/>
    </location>
</feature>
<dbReference type="EMBL" id="CP159534">
    <property type="protein sequence ID" value="XCJ73267.1"/>
    <property type="molecule type" value="Genomic_DNA"/>
</dbReference>
<organism evidence="4">
    <name type="scientific">Streptomyces tabacisoli</name>
    <dbReference type="NCBI Taxonomy" id="3156398"/>
    <lineage>
        <taxon>Bacteria</taxon>
        <taxon>Bacillati</taxon>
        <taxon>Actinomycetota</taxon>
        <taxon>Actinomycetes</taxon>
        <taxon>Kitasatosporales</taxon>
        <taxon>Streptomycetaceae</taxon>
        <taxon>Streptomyces</taxon>
    </lineage>
</organism>
<evidence type="ECO:0000256" key="1">
    <source>
        <dbReference type="SAM" id="MobiDB-lite"/>
    </source>
</evidence>
<dbReference type="Gene3D" id="3.10.450.40">
    <property type="match status" value="2"/>
</dbReference>